<dbReference type="InterPro" id="IPR049554">
    <property type="entry name" value="DNMT3_ADD_PHD"/>
</dbReference>
<evidence type="ECO:0000313" key="7">
    <source>
        <dbReference type="Ensembl" id="ENSNNAP00000015391.1"/>
    </source>
</evidence>
<protein>
    <submittedName>
        <fullName evidence="7">DNA methyltransferase 3 like</fullName>
    </submittedName>
</protein>
<dbReference type="Ensembl" id="ENSNNAT00000016146.1">
    <property type="protein sequence ID" value="ENSNNAP00000015391.1"/>
    <property type="gene ID" value="ENSNNAG00000010342.1"/>
</dbReference>
<gene>
    <name evidence="7" type="primary">DNMT3L</name>
</gene>
<organism evidence="7 8">
    <name type="scientific">Naja naja</name>
    <name type="common">Indian cobra</name>
    <dbReference type="NCBI Taxonomy" id="35670"/>
    <lineage>
        <taxon>Eukaryota</taxon>
        <taxon>Metazoa</taxon>
        <taxon>Chordata</taxon>
        <taxon>Craniata</taxon>
        <taxon>Vertebrata</taxon>
        <taxon>Euteleostomi</taxon>
        <taxon>Lepidosauria</taxon>
        <taxon>Squamata</taxon>
        <taxon>Bifurcata</taxon>
        <taxon>Unidentata</taxon>
        <taxon>Episquamata</taxon>
        <taxon>Toxicofera</taxon>
        <taxon>Serpentes</taxon>
        <taxon>Colubroidea</taxon>
        <taxon>Elapidae</taxon>
        <taxon>Elapinae</taxon>
        <taxon>Naja</taxon>
    </lineage>
</organism>
<evidence type="ECO:0000259" key="6">
    <source>
        <dbReference type="PROSITE" id="PS51533"/>
    </source>
</evidence>
<dbReference type="GO" id="GO:0019899">
    <property type="term" value="F:enzyme binding"/>
    <property type="evidence" value="ECO:0007669"/>
    <property type="project" value="Ensembl"/>
</dbReference>
<dbReference type="GO" id="GO:0044027">
    <property type="term" value="P:negative regulation of gene expression via chromosomal CpG island methylation"/>
    <property type="evidence" value="ECO:0007669"/>
    <property type="project" value="Ensembl"/>
</dbReference>
<dbReference type="GO" id="GO:0048599">
    <property type="term" value="P:oocyte development"/>
    <property type="evidence" value="ECO:0007669"/>
    <property type="project" value="Ensembl"/>
</dbReference>
<name>A0A8C6XKE9_NAJNA</name>
<dbReference type="Pfam" id="PF17980">
    <property type="entry name" value="ADD_DNMT3"/>
    <property type="match status" value="1"/>
</dbReference>
<evidence type="ECO:0000313" key="8">
    <source>
        <dbReference type="Proteomes" id="UP000694559"/>
    </source>
</evidence>
<dbReference type="PROSITE" id="PS51533">
    <property type="entry name" value="ADD"/>
    <property type="match status" value="1"/>
</dbReference>
<dbReference type="InterPro" id="IPR025766">
    <property type="entry name" value="ADD"/>
</dbReference>
<evidence type="ECO:0000256" key="4">
    <source>
        <dbReference type="ARBA" id="ARBA00022833"/>
    </source>
</evidence>
<keyword evidence="2" id="KW-0479">Metal-binding</keyword>
<dbReference type="GO" id="GO:0048863">
    <property type="term" value="P:stem cell differentiation"/>
    <property type="evidence" value="ECO:0007669"/>
    <property type="project" value="Ensembl"/>
</dbReference>
<dbReference type="Proteomes" id="UP000694559">
    <property type="component" value="Unplaced"/>
</dbReference>
<dbReference type="GO" id="GO:0008270">
    <property type="term" value="F:zinc ion binding"/>
    <property type="evidence" value="ECO:0007669"/>
    <property type="project" value="UniProtKB-KW"/>
</dbReference>
<sequence>YNERHIEDICICCGGFEIHTQHPLFHGGMCAPCSERLLERFFLCDDDGYQADCTICCWGKSLIMCDHSACHKCFCEECVDTLVYPGHAEEIKETTTWICFMCAPQRVNGLLKRRIKWRAVLKHFYDQESVRKSSFKSVQVLLGFKLTINFVPDFIEEWGPFDFIFGSTPPKTNFFLPSKAWYFYQYFRILQYGSPKEKNKKPFFWLFVDNIVLDEEEKDAASRFFQVREISAHPVASHNETRMHKRDYGKLALKLIPSLFPSLI</sequence>
<evidence type="ECO:0000256" key="2">
    <source>
        <dbReference type="ARBA" id="ARBA00022723"/>
    </source>
</evidence>
<dbReference type="InterPro" id="IPR011011">
    <property type="entry name" value="Znf_FYVE_PHD"/>
</dbReference>
<dbReference type="GO" id="GO:0032259">
    <property type="term" value="P:methylation"/>
    <property type="evidence" value="ECO:0007669"/>
    <property type="project" value="Ensembl"/>
</dbReference>
<dbReference type="GO" id="GO:0044726">
    <property type="term" value="P:epigenetic programing of female pronucleus"/>
    <property type="evidence" value="ECO:0007669"/>
    <property type="project" value="Ensembl"/>
</dbReference>
<dbReference type="GO" id="GO:0090310">
    <property type="term" value="P:negative regulation of DNA methylation-dependent heterochromatin formation"/>
    <property type="evidence" value="ECO:0007669"/>
    <property type="project" value="Ensembl"/>
</dbReference>
<dbReference type="GO" id="GO:0007283">
    <property type="term" value="P:spermatogenesis"/>
    <property type="evidence" value="ECO:0007669"/>
    <property type="project" value="Ensembl"/>
</dbReference>
<dbReference type="InterPro" id="IPR050390">
    <property type="entry name" value="C5-Methyltransferase"/>
</dbReference>
<dbReference type="GO" id="GO:0035098">
    <property type="term" value="C:ESC/E(Z) complex"/>
    <property type="evidence" value="ECO:0007669"/>
    <property type="project" value="Ensembl"/>
</dbReference>
<comment type="subcellular location">
    <subcellularLocation>
        <location evidence="1">Nucleus</location>
    </subcellularLocation>
</comment>
<dbReference type="AlphaFoldDB" id="A0A8C6XKE9"/>
<dbReference type="OrthoDB" id="641149at2759"/>
<dbReference type="GO" id="GO:0141196">
    <property type="term" value="P:transposable element silencing by piRNA-mediated DNA methylation"/>
    <property type="evidence" value="ECO:0007669"/>
    <property type="project" value="Ensembl"/>
</dbReference>
<dbReference type="GeneTree" id="ENSGT00940000162228"/>
<keyword evidence="5" id="KW-0539">Nucleus</keyword>
<evidence type="ECO:0000256" key="5">
    <source>
        <dbReference type="ARBA" id="ARBA00023242"/>
    </source>
</evidence>
<dbReference type="GO" id="GO:0005737">
    <property type="term" value="C:cytoplasm"/>
    <property type="evidence" value="ECO:0007669"/>
    <property type="project" value="Ensembl"/>
</dbReference>
<accession>A0A8C6XKE9</accession>
<dbReference type="OMA" id="ESPLEMY"/>
<dbReference type="InterPro" id="IPR040552">
    <property type="entry name" value="DNMT3_ADD_GATA1-like"/>
</dbReference>
<reference evidence="7" key="1">
    <citation type="submission" date="2025-08" db="UniProtKB">
        <authorList>
            <consortium name="Ensembl"/>
        </authorList>
    </citation>
    <scope>IDENTIFICATION</scope>
</reference>
<dbReference type="SUPFAM" id="SSF57903">
    <property type="entry name" value="FYVE/PHD zinc finger"/>
    <property type="match status" value="1"/>
</dbReference>
<proteinExistence type="predicted"/>
<dbReference type="Pfam" id="PF21255">
    <property type="entry name" value="DNMT3_ADD_GATA1-like"/>
    <property type="match status" value="1"/>
</dbReference>
<keyword evidence="4" id="KW-0862">Zinc</keyword>
<dbReference type="PANTHER" id="PTHR23068">
    <property type="entry name" value="DNA CYTOSINE-5- -METHYLTRANSFERASE 3-RELATED"/>
    <property type="match status" value="1"/>
</dbReference>
<dbReference type="GO" id="GO:0009791">
    <property type="term" value="P:post-embryonic development"/>
    <property type="evidence" value="ECO:0007669"/>
    <property type="project" value="Ensembl"/>
</dbReference>
<dbReference type="GO" id="GO:0000794">
    <property type="term" value="C:condensed nuclear chromosome"/>
    <property type="evidence" value="ECO:0007669"/>
    <property type="project" value="Ensembl"/>
</dbReference>
<reference evidence="7" key="2">
    <citation type="submission" date="2025-09" db="UniProtKB">
        <authorList>
            <consortium name="Ensembl"/>
        </authorList>
    </citation>
    <scope>IDENTIFICATION</scope>
</reference>
<dbReference type="GO" id="GO:0045892">
    <property type="term" value="P:negative regulation of DNA-templated transcription"/>
    <property type="evidence" value="ECO:0007669"/>
    <property type="project" value="TreeGrafter"/>
</dbReference>
<dbReference type="GO" id="GO:0000792">
    <property type="term" value="C:heterochromatin"/>
    <property type="evidence" value="ECO:0007669"/>
    <property type="project" value="Ensembl"/>
</dbReference>
<keyword evidence="8" id="KW-1185">Reference proteome</keyword>
<dbReference type="GO" id="GO:0007141">
    <property type="term" value="P:male meiosis I"/>
    <property type="evidence" value="ECO:0007669"/>
    <property type="project" value="Ensembl"/>
</dbReference>
<keyword evidence="3" id="KW-0863">Zinc-finger</keyword>
<dbReference type="GO" id="GO:0141068">
    <property type="term" value="P:autosome genomic imprinting"/>
    <property type="evidence" value="ECO:0007669"/>
    <property type="project" value="Ensembl"/>
</dbReference>
<dbReference type="GO" id="GO:0008047">
    <property type="term" value="F:enzyme activator activity"/>
    <property type="evidence" value="ECO:0007669"/>
    <property type="project" value="Ensembl"/>
</dbReference>
<evidence type="ECO:0000256" key="1">
    <source>
        <dbReference type="ARBA" id="ARBA00004123"/>
    </source>
</evidence>
<dbReference type="Gene3D" id="3.40.50.150">
    <property type="entry name" value="Vaccinia Virus protein VP39"/>
    <property type="match status" value="1"/>
</dbReference>
<dbReference type="InterPro" id="IPR029063">
    <property type="entry name" value="SAM-dependent_MTases_sf"/>
</dbReference>
<evidence type="ECO:0000256" key="3">
    <source>
        <dbReference type="ARBA" id="ARBA00022771"/>
    </source>
</evidence>
<dbReference type="PANTHER" id="PTHR23068:SF13">
    <property type="entry name" value="DNA (CYTOSINE-5)-METHYLTRANSFERASE 3-LIKE"/>
    <property type="match status" value="1"/>
</dbReference>
<feature type="domain" description="PHD-type" evidence="6">
    <location>
        <begin position="1"/>
        <end position="130"/>
    </location>
</feature>